<dbReference type="AlphaFoldDB" id="A0A1V4JSJ2"/>
<evidence type="ECO:0000313" key="3">
    <source>
        <dbReference type="Proteomes" id="UP000190648"/>
    </source>
</evidence>
<protein>
    <submittedName>
        <fullName evidence="2">Uncharacterized protein</fullName>
    </submittedName>
</protein>
<keyword evidence="3" id="KW-1185">Reference proteome</keyword>
<feature type="region of interest" description="Disordered" evidence="1">
    <location>
        <begin position="1"/>
        <end position="84"/>
    </location>
</feature>
<sequence length="175" mass="18370">MAGPAQEHAEQNLFGDDGDDGDGAMAGPAREHTEQNLFGDDGDDDDGAMAGPAQEHAKQNLFGGDGDGATAGPAREHTEQNLFGDDGDRAMVGPAQEHMEQNLFGDDDGAMARPSQGIFQASICFSLSGACAASPALALRDRFDGYMLQCQSKVYERGFAFPLGKRGQGLLVSDE</sequence>
<name>A0A1V4JSJ2_PATFA</name>
<comment type="caution">
    <text evidence="2">The sequence shown here is derived from an EMBL/GenBank/DDBJ whole genome shotgun (WGS) entry which is preliminary data.</text>
</comment>
<dbReference type="Proteomes" id="UP000190648">
    <property type="component" value="Unassembled WGS sequence"/>
</dbReference>
<reference evidence="2 3" key="1">
    <citation type="submission" date="2016-02" db="EMBL/GenBank/DDBJ databases">
        <title>Band-tailed pigeon sequencing and assembly.</title>
        <authorList>
            <person name="Soares A.E."/>
            <person name="Novak B.J."/>
            <person name="Rice E.S."/>
            <person name="O'Connell B."/>
            <person name="Chang D."/>
            <person name="Weber S."/>
            <person name="Shapiro B."/>
        </authorList>
    </citation>
    <scope>NUCLEOTIDE SEQUENCE [LARGE SCALE GENOMIC DNA]</scope>
    <source>
        <strain evidence="2">BTP2013</strain>
        <tissue evidence="2">Blood</tissue>
    </source>
</reference>
<accession>A0A1V4JSJ2</accession>
<gene>
    <name evidence="2" type="ORF">AV530_018574</name>
</gene>
<organism evidence="2 3">
    <name type="scientific">Patagioenas fasciata monilis</name>
    <dbReference type="NCBI Taxonomy" id="372326"/>
    <lineage>
        <taxon>Eukaryota</taxon>
        <taxon>Metazoa</taxon>
        <taxon>Chordata</taxon>
        <taxon>Craniata</taxon>
        <taxon>Vertebrata</taxon>
        <taxon>Euteleostomi</taxon>
        <taxon>Archelosauria</taxon>
        <taxon>Archosauria</taxon>
        <taxon>Dinosauria</taxon>
        <taxon>Saurischia</taxon>
        <taxon>Theropoda</taxon>
        <taxon>Coelurosauria</taxon>
        <taxon>Aves</taxon>
        <taxon>Neognathae</taxon>
        <taxon>Neoaves</taxon>
        <taxon>Columbimorphae</taxon>
        <taxon>Columbiformes</taxon>
        <taxon>Columbidae</taxon>
        <taxon>Patagioenas</taxon>
    </lineage>
</organism>
<evidence type="ECO:0000256" key="1">
    <source>
        <dbReference type="SAM" id="MobiDB-lite"/>
    </source>
</evidence>
<dbReference type="EMBL" id="LSYS01006629">
    <property type="protein sequence ID" value="OPJ75141.1"/>
    <property type="molecule type" value="Genomic_DNA"/>
</dbReference>
<evidence type="ECO:0000313" key="2">
    <source>
        <dbReference type="EMBL" id="OPJ75141.1"/>
    </source>
</evidence>
<proteinExistence type="predicted"/>